<evidence type="ECO:0000313" key="2">
    <source>
        <dbReference type="Proteomes" id="UP000258925"/>
    </source>
</evidence>
<dbReference type="SUPFAM" id="SSF46785">
    <property type="entry name" value="Winged helix' DNA-binding domain"/>
    <property type="match status" value="1"/>
</dbReference>
<protein>
    <submittedName>
        <fullName evidence="1">Gp0.7</fullName>
    </submittedName>
</protein>
<dbReference type="KEGG" id="vg:3294718"/>
<accession>D1LWF7</accession>
<sequence>MTNSDPSRVVTDYQMAKLAQAIEHFRTLDKEIPAQVIATFLYVASHDDCSKVDLEKALAFSSASGSRNTDWLSEFHRLNKAGLGLLIKYRDPTNRRRQIVKLSPKGRILVQQLKTILYGQSDLG</sequence>
<proteinExistence type="predicted"/>
<dbReference type="EMBL" id="GU071093">
    <property type="protein sequence ID" value="ACY76216.1"/>
    <property type="molecule type" value="Genomic_DNA"/>
</dbReference>
<dbReference type="Proteomes" id="UP000258925">
    <property type="component" value="Segment"/>
</dbReference>
<dbReference type="InterPro" id="IPR036390">
    <property type="entry name" value="WH_DNA-bd_sf"/>
</dbReference>
<organismHost>
    <name type="scientific">Prochlorococcus</name>
    <dbReference type="NCBI Taxonomy" id="1218"/>
</organismHost>
<organism evidence="1 2">
    <name type="scientific">Prochlorococcus phage P-SSP7</name>
    <dbReference type="NCBI Taxonomy" id="268748"/>
    <lineage>
        <taxon>Viruses</taxon>
        <taxon>Duplodnaviria</taxon>
        <taxon>Heunggongvirae</taxon>
        <taxon>Uroviricota</taxon>
        <taxon>Caudoviricetes</taxon>
        <taxon>Autographivirales</taxon>
        <taxon>Sechaudvirinae</taxon>
        <taxon>Tiamatvirus</taxon>
    </lineage>
</organism>
<name>D1LWF7_BPPRP</name>
<reference evidence="1 2" key="1">
    <citation type="submission" date="2009-10" db="EMBL/GenBank/DDBJ databases">
        <title>The Genome Sequence of Prochlorococcus phage P-SSP7.</title>
        <authorList>
            <consortium name="The Broad Institute Genome Sequencing Platform"/>
            <person name="Henn M.R."/>
            <person name="Sullivan M.S."/>
            <person name="Osburne M.S."/>
            <person name="Levin J."/>
            <person name="Malboeuf C."/>
            <person name="Casali M."/>
            <person name="Russ C."/>
            <person name="Lennon N."/>
            <person name="Chapman S.B."/>
            <person name="Erlich R."/>
            <person name="Young S.K."/>
            <person name="Koehrsen M."/>
            <person name="Yandava C."/>
            <person name="Zeng Q."/>
            <person name="Alvarado L."/>
            <person name="Anderson S."/>
            <person name="Berlin A."/>
            <person name="Borenstein D."/>
            <person name="Chen Z."/>
            <person name="Engels R."/>
            <person name="Freedman E."/>
            <person name="Gellesch M."/>
            <person name="Goldberg J."/>
            <person name="Green L."/>
            <person name="Griggs A."/>
            <person name="Gujja S."/>
            <person name="Heilman E.R."/>
            <person name="Heiman D."/>
            <person name="Hepburn T."/>
            <person name="Howarth C."/>
            <person name="Jen D."/>
            <person name="Larson L."/>
            <person name="Lewis B."/>
            <person name="Mehta T."/>
            <person name="Park D."/>
            <person name="Pearson M."/>
            <person name="Richards J."/>
            <person name="Rizzolo K."/>
            <person name="Roberts A."/>
            <person name="Ryan E."/>
            <person name="Saif S."/>
            <person name="Shea T."/>
            <person name="Shenoy N."/>
            <person name="Sisk P."/>
            <person name="Stolte C."/>
            <person name="Sykes S."/>
            <person name="Walk T."/>
            <person name="White J."/>
            <person name="Yu Q."/>
            <person name="Coleman M.L."/>
            <person name="Huang K.H."/>
            <person name="Weigele P.R."/>
            <person name="DeFrancesco A.S."/>
            <person name="Kern S.E."/>
            <person name="Thompson L.R."/>
            <person name="Fu R."/>
            <person name="Hombeck B."/>
            <person name="Chisholm S.W."/>
            <person name="Haas B."/>
            <person name="Nusbaum C."/>
            <person name="Birren B."/>
        </authorList>
    </citation>
    <scope>NUCLEOTIDE SEQUENCE [LARGE SCALE GENOMIC DNA]</scope>
    <source>
        <strain evidence="1 2">P-SSP7</strain>
    </source>
</reference>
<dbReference type="Gene3D" id="1.10.10.10">
    <property type="entry name" value="Winged helix-like DNA-binding domain superfamily/Winged helix DNA-binding domain"/>
    <property type="match status" value="1"/>
</dbReference>
<dbReference type="InterPro" id="IPR036388">
    <property type="entry name" value="WH-like_DNA-bd_sf"/>
</dbReference>
<evidence type="ECO:0000313" key="1">
    <source>
        <dbReference type="EMBL" id="ACY76216.1"/>
    </source>
</evidence>
<gene>
    <name evidence="1" type="ORF">PCPG_00010</name>
</gene>